<dbReference type="InterPro" id="IPR001969">
    <property type="entry name" value="Aspartic_peptidase_AS"/>
</dbReference>
<sequence length="217" mass="23441">MQKSWISWTSLLIILINSPVVWSDTLNIVVVGLFHNQAVLTINEQQRLLKVGKTSPEGVKLISATSQSATIEVAGVQKKYLLGSRIGGQIIGPAEQAKVSVWPNNGMYLTVGSVNGYSVDFLIDTGASAIAFNAATAQRLGLQYLDAPAGMVQTASGIEKAYKINLDEVQIGDIKLNNVGAMVLDGPHPKRALLGMTFLGQVEISRTDQRMDLKKKY</sequence>
<name>A0A0F9U617_9ZZZZ</name>
<organism evidence="1">
    <name type="scientific">marine sediment metagenome</name>
    <dbReference type="NCBI Taxonomy" id="412755"/>
    <lineage>
        <taxon>unclassified sequences</taxon>
        <taxon>metagenomes</taxon>
        <taxon>ecological metagenomes</taxon>
    </lineage>
</organism>
<accession>A0A0F9U617</accession>
<dbReference type="InterPro" id="IPR021109">
    <property type="entry name" value="Peptidase_aspartic_dom_sf"/>
</dbReference>
<dbReference type="AlphaFoldDB" id="A0A0F9U617"/>
<comment type="caution">
    <text evidence="1">The sequence shown here is derived from an EMBL/GenBank/DDBJ whole genome shotgun (WGS) entry which is preliminary data.</text>
</comment>
<protein>
    <recommendedName>
        <fullName evidence="2">Peptidase A2 domain-containing protein</fullName>
    </recommendedName>
</protein>
<dbReference type="SUPFAM" id="SSF50630">
    <property type="entry name" value="Acid proteases"/>
    <property type="match status" value="1"/>
</dbReference>
<dbReference type="GO" id="GO:0004190">
    <property type="term" value="F:aspartic-type endopeptidase activity"/>
    <property type="evidence" value="ECO:0007669"/>
    <property type="project" value="InterPro"/>
</dbReference>
<reference evidence="1" key="1">
    <citation type="journal article" date="2015" name="Nature">
        <title>Complex archaea that bridge the gap between prokaryotes and eukaryotes.</title>
        <authorList>
            <person name="Spang A."/>
            <person name="Saw J.H."/>
            <person name="Jorgensen S.L."/>
            <person name="Zaremba-Niedzwiedzka K."/>
            <person name="Martijn J."/>
            <person name="Lind A.E."/>
            <person name="van Eijk R."/>
            <person name="Schleper C."/>
            <person name="Guy L."/>
            <person name="Ettema T.J."/>
        </authorList>
    </citation>
    <scope>NUCLEOTIDE SEQUENCE</scope>
</reference>
<dbReference type="GO" id="GO:0006508">
    <property type="term" value="P:proteolysis"/>
    <property type="evidence" value="ECO:0007669"/>
    <property type="project" value="InterPro"/>
</dbReference>
<dbReference type="NCBIfam" id="TIGR02281">
    <property type="entry name" value="clan_AA_DTGA"/>
    <property type="match status" value="1"/>
</dbReference>
<evidence type="ECO:0000313" key="1">
    <source>
        <dbReference type="EMBL" id="KKN49103.1"/>
    </source>
</evidence>
<dbReference type="EMBL" id="LAZR01001184">
    <property type="protein sequence ID" value="KKN49103.1"/>
    <property type="molecule type" value="Genomic_DNA"/>
</dbReference>
<dbReference type="InterPro" id="IPR034122">
    <property type="entry name" value="Retropepsin-like_bacterial"/>
</dbReference>
<dbReference type="CDD" id="cd05483">
    <property type="entry name" value="retropepsin_like_bacteria"/>
    <property type="match status" value="1"/>
</dbReference>
<gene>
    <name evidence="1" type="ORF">LCGC14_0646070</name>
</gene>
<proteinExistence type="predicted"/>
<dbReference type="PROSITE" id="PS00141">
    <property type="entry name" value="ASP_PROTEASE"/>
    <property type="match status" value="1"/>
</dbReference>
<dbReference type="InterPro" id="IPR011969">
    <property type="entry name" value="Clan_AA_Asp_peptidase_C"/>
</dbReference>
<dbReference type="Pfam" id="PF13975">
    <property type="entry name" value="gag-asp_proteas"/>
    <property type="match status" value="1"/>
</dbReference>
<evidence type="ECO:0008006" key="2">
    <source>
        <dbReference type="Google" id="ProtNLM"/>
    </source>
</evidence>
<dbReference type="Gene3D" id="2.40.70.10">
    <property type="entry name" value="Acid Proteases"/>
    <property type="match status" value="1"/>
</dbReference>